<name>A0A4Y7JTK3_PAPSO</name>
<proteinExistence type="predicted"/>
<evidence type="ECO:0000313" key="1">
    <source>
        <dbReference type="EMBL" id="RZC64027.1"/>
    </source>
</evidence>
<evidence type="ECO:0000313" key="2">
    <source>
        <dbReference type="Proteomes" id="UP000316621"/>
    </source>
</evidence>
<dbReference type="AlphaFoldDB" id="A0A4Y7JTK3"/>
<dbReference type="Gramene" id="RZC64027">
    <property type="protein sequence ID" value="RZC64027"/>
    <property type="gene ID" value="C5167_025785"/>
</dbReference>
<accession>A0A4Y7JTK3</accession>
<gene>
    <name evidence="1" type="ORF">C5167_025785</name>
</gene>
<dbReference type="STRING" id="3469.A0A4Y7JTK3"/>
<reference evidence="1 2" key="1">
    <citation type="journal article" date="2018" name="Science">
        <title>The opium poppy genome and morphinan production.</title>
        <authorList>
            <person name="Guo L."/>
            <person name="Winzer T."/>
            <person name="Yang X."/>
            <person name="Li Y."/>
            <person name="Ning Z."/>
            <person name="He Z."/>
            <person name="Teodor R."/>
            <person name="Lu Y."/>
            <person name="Bowser T.A."/>
            <person name="Graham I.A."/>
            <person name="Ye K."/>
        </authorList>
    </citation>
    <scope>NUCLEOTIDE SEQUENCE [LARGE SCALE GENOMIC DNA]</scope>
    <source>
        <strain evidence="2">cv. HN1</strain>
        <tissue evidence="1">Leaves</tissue>
    </source>
</reference>
<dbReference type="EMBL" id="CM010719">
    <property type="protein sequence ID" value="RZC64027.1"/>
    <property type="molecule type" value="Genomic_DNA"/>
</dbReference>
<organism evidence="1 2">
    <name type="scientific">Papaver somniferum</name>
    <name type="common">Opium poppy</name>
    <dbReference type="NCBI Taxonomy" id="3469"/>
    <lineage>
        <taxon>Eukaryota</taxon>
        <taxon>Viridiplantae</taxon>
        <taxon>Streptophyta</taxon>
        <taxon>Embryophyta</taxon>
        <taxon>Tracheophyta</taxon>
        <taxon>Spermatophyta</taxon>
        <taxon>Magnoliopsida</taxon>
        <taxon>Ranunculales</taxon>
        <taxon>Papaveraceae</taxon>
        <taxon>Papaveroideae</taxon>
        <taxon>Papaver</taxon>
    </lineage>
</organism>
<keyword evidence="2" id="KW-1185">Reference proteome</keyword>
<dbReference type="Proteomes" id="UP000316621">
    <property type="component" value="Chromosome 5"/>
</dbReference>
<protein>
    <submittedName>
        <fullName evidence="1">Uncharacterized protein</fullName>
    </submittedName>
</protein>
<sequence>MGIQVSSKKKMYYTMFDRLLASLTTFFVLIDSRLSSVKAGQVDSASSSSIWTGSVEYIASYFGGDDESSVLTGKKESMGNLCAYQFWQRAFKDKHRVERLKHLLKFDEPNTTKILFPKLEEEWFSFHNLLQPSLHQERCFLSYVNQGQTHGCST</sequence>